<dbReference type="AlphaFoldDB" id="A0A2I0K9K3"/>
<proteinExistence type="predicted"/>
<evidence type="ECO:0000313" key="2">
    <source>
        <dbReference type="EMBL" id="PKI64426.1"/>
    </source>
</evidence>
<feature type="transmembrane region" description="Helical" evidence="1">
    <location>
        <begin position="57"/>
        <end position="78"/>
    </location>
</feature>
<protein>
    <recommendedName>
        <fullName evidence="4">CASP-like protein</fullName>
    </recommendedName>
</protein>
<feature type="transmembrane region" description="Helical" evidence="1">
    <location>
        <begin position="21"/>
        <end position="37"/>
    </location>
</feature>
<keyword evidence="3" id="KW-1185">Reference proteome</keyword>
<gene>
    <name evidence="2" type="ORF">CRG98_015151</name>
</gene>
<keyword evidence="1" id="KW-0812">Transmembrane</keyword>
<organism evidence="2 3">
    <name type="scientific">Punica granatum</name>
    <name type="common">Pomegranate</name>
    <dbReference type="NCBI Taxonomy" id="22663"/>
    <lineage>
        <taxon>Eukaryota</taxon>
        <taxon>Viridiplantae</taxon>
        <taxon>Streptophyta</taxon>
        <taxon>Embryophyta</taxon>
        <taxon>Tracheophyta</taxon>
        <taxon>Spermatophyta</taxon>
        <taxon>Magnoliopsida</taxon>
        <taxon>eudicotyledons</taxon>
        <taxon>Gunneridae</taxon>
        <taxon>Pentapetalae</taxon>
        <taxon>rosids</taxon>
        <taxon>malvids</taxon>
        <taxon>Myrtales</taxon>
        <taxon>Lythraceae</taxon>
        <taxon>Punica</taxon>
    </lineage>
</organism>
<accession>A0A2I0K9K3</accession>
<feature type="transmembrane region" description="Helical" evidence="1">
    <location>
        <begin position="90"/>
        <end position="108"/>
    </location>
</feature>
<dbReference type="Proteomes" id="UP000233551">
    <property type="component" value="Unassembled WGS sequence"/>
</dbReference>
<name>A0A2I0K9K3_PUNGR</name>
<reference evidence="2 3" key="1">
    <citation type="submission" date="2017-11" db="EMBL/GenBank/DDBJ databases">
        <title>De-novo sequencing of pomegranate (Punica granatum L.) genome.</title>
        <authorList>
            <person name="Akparov Z."/>
            <person name="Amiraslanov A."/>
            <person name="Hajiyeva S."/>
            <person name="Abbasov M."/>
            <person name="Kaur K."/>
            <person name="Hamwieh A."/>
            <person name="Solovyev V."/>
            <person name="Salamov A."/>
            <person name="Braich B."/>
            <person name="Kosarev P."/>
            <person name="Mahmoud A."/>
            <person name="Hajiyev E."/>
            <person name="Babayeva S."/>
            <person name="Izzatullayeva V."/>
            <person name="Mammadov A."/>
            <person name="Mammadov A."/>
            <person name="Sharifova S."/>
            <person name="Ojaghi J."/>
            <person name="Eynullazada K."/>
            <person name="Bayramov B."/>
            <person name="Abdulazimova A."/>
            <person name="Shahmuradov I."/>
        </authorList>
    </citation>
    <scope>NUCLEOTIDE SEQUENCE [LARGE SCALE GENOMIC DNA]</scope>
    <source>
        <strain evidence="3">cv. AG2017</strain>
        <tissue evidence="2">Leaf</tissue>
    </source>
</reference>
<dbReference type="EMBL" id="PGOL01000818">
    <property type="protein sequence ID" value="PKI64426.1"/>
    <property type="molecule type" value="Genomic_DNA"/>
</dbReference>
<sequence length="109" mass="11883">MEFPDQFLSATSRTRLTMLDVILWVSFTVPLLLLQLPCESIDGSPVPTVIFKGLSSTFHGFLVSVTLAFTGAFSALVVDDGSQFTRACRYLSMASMASALLFLVWALVV</sequence>
<evidence type="ECO:0000313" key="3">
    <source>
        <dbReference type="Proteomes" id="UP000233551"/>
    </source>
</evidence>
<keyword evidence="1" id="KW-0472">Membrane</keyword>
<evidence type="ECO:0000256" key="1">
    <source>
        <dbReference type="SAM" id="Phobius"/>
    </source>
</evidence>
<evidence type="ECO:0008006" key="4">
    <source>
        <dbReference type="Google" id="ProtNLM"/>
    </source>
</evidence>
<keyword evidence="1" id="KW-1133">Transmembrane helix</keyword>
<comment type="caution">
    <text evidence="2">The sequence shown here is derived from an EMBL/GenBank/DDBJ whole genome shotgun (WGS) entry which is preliminary data.</text>
</comment>